<dbReference type="GO" id="GO:0006307">
    <property type="term" value="P:DNA alkylation repair"/>
    <property type="evidence" value="ECO:0007669"/>
    <property type="project" value="TreeGrafter"/>
</dbReference>
<dbReference type="SUPFAM" id="SSF51197">
    <property type="entry name" value="Clavaminate synthase-like"/>
    <property type="match status" value="1"/>
</dbReference>
<dbReference type="AlphaFoldDB" id="A0A9W9JZW5"/>
<dbReference type="PANTHER" id="PTHR31573:SF4">
    <property type="entry name" value="FE2OG DIOXYGENASE DOMAIN-CONTAINING PROTEIN"/>
    <property type="match status" value="1"/>
</dbReference>
<dbReference type="OrthoDB" id="2163491at2759"/>
<dbReference type="InterPro" id="IPR037151">
    <property type="entry name" value="AlkB-like_sf"/>
</dbReference>
<reference evidence="1" key="2">
    <citation type="journal article" date="2023" name="IMA Fungus">
        <title>Comparative genomic study of the Penicillium genus elucidates a diverse pangenome and 15 lateral gene transfer events.</title>
        <authorList>
            <person name="Petersen C."/>
            <person name="Sorensen T."/>
            <person name="Nielsen M.R."/>
            <person name="Sondergaard T.E."/>
            <person name="Sorensen J.L."/>
            <person name="Fitzpatrick D.A."/>
            <person name="Frisvad J.C."/>
            <person name="Nielsen K.L."/>
        </authorList>
    </citation>
    <scope>NUCLEOTIDE SEQUENCE</scope>
    <source>
        <strain evidence="1">IBT 30069</strain>
    </source>
</reference>
<name>A0A9W9JZW5_9EURO</name>
<accession>A0A9W9JZW5</accession>
<evidence type="ECO:0008006" key="3">
    <source>
        <dbReference type="Google" id="ProtNLM"/>
    </source>
</evidence>
<gene>
    <name evidence="1" type="ORF">N7456_011127</name>
</gene>
<keyword evidence="2" id="KW-1185">Reference proteome</keyword>
<protein>
    <recommendedName>
        <fullName evidence="3">Alpha-ketoglutarate-dependent dioxygenase AlkB-like domain-containing protein</fullName>
    </recommendedName>
</protein>
<dbReference type="InterPro" id="IPR032852">
    <property type="entry name" value="ALKBH2"/>
</dbReference>
<evidence type="ECO:0000313" key="1">
    <source>
        <dbReference type="EMBL" id="KAJ5087511.1"/>
    </source>
</evidence>
<organism evidence="1 2">
    <name type="scientific">Penicillium angulare</name>
    <dbReference type="NCBI Taxonomy" id="116970"/>
    <lineage>
        <taxon>Eukaryota</taxon>
        <taxon>Fungi</taxon>
        <taxon>Dikarya</taxon>
        <taxon>Ascomycota</taxon>
        <taxon>Pezizomycotina</taxon>
        <taxon>Eurotiomycetes</taxon>
        <taxon>Eurotiomycetidae</taxon>
        <taxon>Eurotiales</taxon>
        <taxon>Aspergillaceae</taxon>
        <taxon>Penicillium</taxon>
    </lineage>
</organism>
<proteinExistence type="predicted"/>
<evidence type="ECO:0000313" key="2">
    <source>
        <dbReference type="Proteomes" id="UP001149165"/>
    </source>
</evidence>
<dbReference type="GO" id="GO:0051747">
    <property type="term" value="F:cytosine C-5 DNA demethylase activity"/>
    <property type="evidence" value="ECO:0007669"/>
    <property type="project" value="TreeGrafter"/>
</dbReference>
<comment type="caution">
    <text evidence="1">The sequence shown here is derived from an EMBL/GenBank/DDBJ whole genome shotgun (WGS) entry which is preliminary data.</text>
</comment>
<dbReference type="PANTHER" id="PTHR31573">
    <property type="entry name" value="ALPHA-KETOGLUTARATE-DEPENDENT DIOXYGENASE ALKB HOMOLOG 2"/>
    <property type="match status" value="1"/>
</dbReference>
<reference evidence="1" key="1">
    <citation type="submission" date="2022-11" db="EMBL/GenBank/DDBJ databases">
        <authorList>
            <person name="Petersen C."/>
        </authorList>
    </citation>
    <scope>NUCLEOTIDE SEQUENCE</scope>
    <source>
        <strain evidence="1">IBT 30069</strain>
    </source>
</reference>
<dbReference type="GO" id="GO:0035516">
    <property type="term" value="F:broad specificity oxidative DNA demethylase activity"/>
    <property type="evidence" value="ECO:0007669"/>
    <property type="project" value="TreeGrafter"/>
</dbReference>
<dbReference type="Proteomes" id="UP001149165">
    <property type="component" value="Unassembled WGS sequence"/>
</dbReference>
<dbReference type="GO" id="GO:0008198">
    <property type="term" value="F:ferrous iron binding"/>
    <property type="evidence" value="ECO:0007669"/>
    <property type="project" value="TreeGrafter"/>
</dbReference>
<dbReference type="EMBL" id="JAPQKH010000007">
    <property type="protein sequence ID" value="KAJ5087511.1"/>
    <property type="molecule type" value="Genomic_DNA"/>
</dbReference>
<dbReference type="Gene3D" id="2.60.120.590">
    <property type="entry name" value="Alpha-ketoglutarate-dependent dioxygenase AlkB-like"/>
    <property type="match status" value="1"/>
</dbReference>
<sequence>MSRRASCMGIVYEVKLIIPKDRFDLCQTIGWFDKYVSGFQEVEKGRLIGLMIEGTPVLRAYMDEEIIITGILAHKNGLLNQQMRHLYNVMGFFMIVDTWYEKIGEYKGVKVRLQKVDLSKPSWWAAKGAADPILHCDRDFDLEPFTYTCGTCNTVHNRVYRNMDMCLNPTCSDFWKVNGADPPDELEFDPTFLACRVDYDVESCLARAPYQLVPKTLNITPENRRDYQVGDHALDGICARCLPRMNIHGWCCDNTDPRFSFIRLPSEQRGDKTSCTWSALFDSDPVKIKEVIQPADSLEKFYKNPRALVNMKNVGRPSDYTSLAPYKLQKYEIFGAGTVTHLISNTTINGRQNGPDYLFNSFQSGGRLTNQFQANFGFPYENYHTPSSTRFSEAHPDLAFVYSRLEWAMQHVASQADIPYEQPNELSLLGYLKDMKIDVMTPHLYRGNFWKSANFHDDGLVGSTIATLSLGARAVMDFRMKPKYYHGIDWKGRLTENDPVLPGCMNYDIRKALKDKFDEELISEEEYDTERKEILNTTDAAPICLQINLYHGHMVVMNGTDLQKYYEHAVTPDGGLRFAATARRIDEMDVGLRYESHGEVPPSFHDLYDGK</sequence>